<gene>
    <name evidence="9" type="ORF">GCM10023173_14880</name>
</gene>
<feature type="domain" description="SusD-like N-terminal" evidence="8">
    <location>
        <begin position="64"/>
        <end position="219"/>
    </location>
</feature>
<accession>A0ABP8R2G1</accession>
<keyword evidence="4" id="KW-0472">Membrane</keyword>
<evidence type="ECO:0000256" key="5">
    <source>
        <dbReference type="ARBA" id="ARBA00023237"/>
    </source>
</evidence>
<dbReference type="RefSeq" id="WP_039054579.1">
    <property type="nucleotide sequence ID" value="NZ_BAABGR010000015.1"/>
</dbReference>
<feature type="coiled-coil region" evidence="6">
    <location>
        <begin position="423"/>
        <end position="450"/>
    </location>
</feature>
<dbReference type="InterPro" id="IPR033985">
    <property type="entry name" value="SusD-like_N"/>
</dbReference>
<evidence type="ECO:0000313" key="10">
    <source>
        <dbReference type="Proteomes" id="UP001500394"/>
    </source>
</evidence>
<sequence length="546" mass="61598">MKLSKIAIYGILGAFTLNACSLDRAPYTALTNESIENTPGALEALSLGNYHTLKSWVENWHRVTEYPSDNVSLSGSTTDNLFYNYNYQRLVTNSRVNNYWSNSYKIIAGTNAVLEVVKEGTDAATDQIIAENLYLRSLMYFYLANVFGRPYNQNPETNLAVPLQPQDNPFEIKARNTVKEVYDAIEQDLLRAEKLFTAYKGNIYGNVYAAQALLARLYLYKGDNEKAIEYANKVINSGKFALLSTADYTKIATAAPENNPETIFAIKFVKDVDYASDGWYTIGSMYANIDGSGWGEMYASRSYLEEVRKYPEDVRYSFIKPVVVNENELHAYYVNDDYKYESIVVSQSGTDYTYTENGTSKTLIKRSNGAGSFEYFINIGGKERTVLIDKKLDARNGYPKYYILKCSGQEGQAHLWSPVISRLAELYLIRAEANAKLNKIQEALDDVNIIRKRAGIPTAGLWTTANLSGKSALDVVLEERKLELAWEGHRKFDVFRNGKTLNRMYPGTHIANQNSYLTIPATSNVIVEYIPEQQITLSNGVLKQND</sequence>
<keyword evidence="5" id="KW-0998">Cell outer membrane</keyword>
<evidence type="ECO:0000256" key="3">
    <source>
        <dbReference type="ARBA" id="ARBA00022729"/>
    </source>
</evidence>
<organism evidence="9 10">
    <name type="scientific">Sphingobacterium thermophilum</name>
    <dbReference type="NCBI Taxonomy" id="768534"/>
    <lineage>
        <taxon>Bacteria</taxon>
        <taxon>Pseudomonadati</taxon>
        <taxon>Bacteroidota</taxon>
        <taxon>Sphingobacteriia</taxon>
        <taxon>Sphingobacteriales</taxon>
        <taxon>Sphingobacteriaceae</taxon>
        <taxon>Sphingobacterium</taxon>
    </lineage>
</organism>
<dbReference type="EMBL" id="BAABGR010000015">
    <property type="protein sequence ID" value="GAA4516111.1"/>
    <property type="molecule type" value="Genomic_DNA"/>
</dbReference>
<name>A0ABP8R2G1_9SPHI</name>
<keyword evidence="3" id="KW-0732">Signal</keyword>
<keyword evidence="10" id="KW-1185">Reference proteome</keyword>
<comment type="similarity">
    <text evidence="2">Belongs to the SusD family.</text>
</comment>
<comment type="subcellular location">
    <subcellularLocation>
        <location evidence="1">Cell outer membrane</location>
    </subcellularLocation>
</comment>
<proteinExistence type="inferred from homology"/>
<comment type="caution">
    <text evidence="9">The sequence shown here is derived from an EMBL/GenBank/DDBJ whole genome shotgun (WGS) entry which is preliminary data.</text>
</comment>
<dbReference type="Gene3D" id="1.25.40.390">
    <property type="match status" value="1"/>
</dbReference>
<protein>
    <submittedName>
        <fullName evidence="9">RagB/SusD family nutrient uptake outer membrane protein</fullName>
    </submittedName>
</protein>
<dbReference type="SUPFAM" id="SSF48452">
    <property type="entry name" value="TPR-like"/>
    <property type="match status" value="1"/>
</dbReference>
<evidence type="ECO:0000256" key="4">
    <source>
        <dbReference type="ARBA" id="ARBA00023136"/>
    </source>
</evidence>
<evidence type="ECO:0000256" key="6">
    <source>
        <dbReference type="SAM" id="Coils"/>
    </source>
</evidence>
<evidence type="ECO:0000259" key="7">
    <source>
        <dbReference type="Pfam" id="PF07980"/>
    </source>
</evidence>
<dbReference type="InterPro" id="IPR012944">
    <property type="entry name" value="SusD_RagB_dom"/>
</dbReference>
<evidence type="ECO:0000313" key="9">
    <source>
        <dbReference type="EMBL" id="GAA4516111.1"/>
    </source>
</evidence>
<evidence type="ECO:0000256" key="1">
    <source>
        <dbReference type="ARBA" id="ARBA00004442"/>
    </source>
</evidence>
<keyword evidence="6" id="KW-0175">Coiled coil</keyword>
<dbReference type="Proteomes" id="UP001500394">
    <property type="component" value="Unassembled WGS sequence"/>
</dbReference>
<reference evidence="10" key="1">
    <citation type="journal article" date="2019" name="Int. J. Syst. Evol. Microbiol.">
        <title>The Global Catalogue of Microorganisms (GCM) 10K type strain sequencing project: providing services to taxonomists for standard genome sequencing and annotation.</title>
        <authorList>
            <consortium name="The Broad Institute Genomics Platform"/>
            <consortium name="The Broad Institute Genome Sequencing Center for Infectious Disease"/>
            <person name="Wu L."/>
            <person name="Ma J."/>
        </authorList>
    </citation>
    <scope>NUCLEOTIDE SEQUENCE [LARGE SCALE GENOMIC DNA]</scope>
    <source>
        <strain evidence="10">JCM 17858</strain>
    </source>
</reference>
<evidence type="ECO:0000256" key="2">
    <source>
        <dbReference type="ARBA" id="ARBA00006275"/>
    </source>
</evidence>
<feature type="domain" description="RagB/SusD" evidence="7">
    <location>
        <begin position="260"/>
        <end position="514"/>
    </location>
</feature>
<dbReference type="InterPro" id="IPR011990">
    <property type="entry name" value="TPR-like_helical_dom_sf"/>
</dbReference>
<dbReference type="Pfam" id="PF14322">
    <property type="entry name" value="SusD-like_3"/>
    <property type="match status" value="1"/>
</dbReference>
<dbReference type="Pfam" id="PF07980">
    <property type="entry name" value="SusD_RagB"/>
    <property type="match status" value="1"/>
</dbReference>
<evidence type="ECO:0000259" key="8">
    <source>
        <dbReference type="Pfam" id="PF14322"/>
    </source>
</evidence>